<feature type="compositionally biased region" description="Polar residues" evidence="1">
    <location>
        <begin position="1"/>
        <end position="10"/>
    </location>
</feature>
<evidence type="ECO:0000256" key="1">
    <source>
        <dbReference type="SAM" id="MobiDB-lite"/>
    </source>
</evidence>
<dbReference type="Ensembl" id="ENSCLMT00005038434.1">
    <property type="protein sequence ID" value="ENSCLMP00005036988.1"/>
    <property type="gene ID" value="ENSCLMG00005017620.1"/>
</dbReference>
<dbReference type="GeneTree" id="ENSGT00960000187059"/>
<feature type="region of interest" description="Disordered" evidence="1">
    <location>
        <begin position="1"/>
        <end position="26"/>
    </location>
</feature>
<sequence>MGQTTNTASATPAPRPHRNPRLLSSFPFSSRTLLLMNSNTPNLKNRKRED</sequence>
<reference evidence="2" key="1">
    <citation type="submission" date="2025-08" db="UniProtKB">
        <authorList>
            <consortium name="Ensembl"/>
        </authorList>
    </citation>
    <scope>IDENTIFICATION</scope>
</reference>
<reference evidence="2" key="2">
    <citation type="submission" date="2025-09" db="UniProtKB">
        <authorList>
            <consortium name="Ensembl"/>
        </authorList>
    </citation>
    <scope>IDENTIFICATION</scope>
</reference>
<protein>
    <submittedName>
        <fullName evidence="2">Uncharacterized protein</fullName>
    </submittedName>
</protein>
<accession>A0A8C3A530</accession>
<organism evidence="2 3">
    <name type="scientific">Cyclopterus lumpus</name>
    <name type="common">Lumpsucker</name>
    <dbReference type="NCBI Taxonomy" id="8103"/>
    <lineage>
        <taxon>Eukaryota</taxon>
        <taxon>Metazoa</taxon>
        <taxon>Chordata</taxon>
        <taxon>Craniata</taxon>
        <taxon>Vertebrata</taxon>
        <taxon>Euteleostomi</taxon>
        <taxon>Actinopterygii</taxon>
        <taxon>Neopterygii</taxon>
        <taxon>Teleostei</taxon>
        <taxon>Neoteleostei</taxon>
        <taxon>Acanthomorphata</taxon>
        <taxon>Eupercaria</taxon>
        <taxon>Perciformes</taxon>
        <taxon>Cottioidei</taxon>
        <taxon>Cottales</taxon>
        <taxon>Cyclopteridae</taxon>
        <taxon>Cyclopterus</taxon>
    </lineage>
</organism>
<dbReference type="AlphaFoldDB" id="A0A8C3A530"/>
<name>A0A8C3A530_CYCLU</name>
<dbReference type="Proteomes" id="UP000694565">
    <property type="component" value="Unplaced"/>
</dbReference>
<proteinExistence type="predicted"/>
<keyword evidence="3" id="KW-1185">Reference proteome</keyword>
<evidence type="ECO:0000313" key="3">
    <source>
        <dbReference type="Proteomes" id="UP000694565"/>
    </source>
</evidence>
<evidence type="ECO:0000313" key="2">
    <source>
        <dbReference type="Ensembl" id="ENSCLMP00005036988.1"/>
    </source>
</evidence>